<dbReference type="Pfam" id="PF13470">
    <property type="entry name" value="PIN_3"/>
    <property type="match status" value="1"/>
</dbReference>
<dbReference type="NCBIfam" id="TIGR00305">
    <property type="entry name" value="putative toxin-antitoxin system toxin component, PIN family"/>
    <property type="match status" value="1"/>
</dbReference>
<dbReference type="PANTHER" id="PTHR34610:SF3">
    <property type="entry name" value="SSL7007 PROTEIN"/>
    <property type="match status" value="1"/>
</dbReference>
<dbReference type="Proteomes" id="UP001610063">
    <property type="component" value="Unassembled WGS sequence"/>
</dbReference>
<protein>
    <submittedName>
        <fullName evidence="2">Toxin-antitoxin system toxin component, PIN family</fullName>
    </submittedName>
</protein>
<dbReference type="SMART" id="SM00670">
    <property type="entry name" value="PINc"/>
    <property type="match status" value="1"/>
</dbReference>
<comment type="caution">
    <text evidence="2">The sequence shown here is derived from an EMBL/GenBank/DDBJ whole genome shotgun (WGS) entry which is preliminary data.</text>
</comment>
<evidence type="ECO:0000313" key="3">
    <source>
        <dbReference type="Proteomes" id="UP001610063"/>
    </source>
</evidence>
<reference evidence="2 3" key="1">
    <citation type="journal article" date="2013" name="Int. J. Syst. Evol. Microbiol.">
        <title>Marinoscillum luteum sp. nov., isolated from marine sediment.</title>
        <authorList>
            <person name="Cha I.T."/>
            <person name="Park S.J."/>
            <person name="Kim S.J."/>
            <person name="Kim J.G."/>
            <person name="Jung M.Y."/>
            <person name="Shin K.S."/>
            <person name="Kwon K.K."/>
            <person name="Yang S.H."/>
            <person name="Seo Y.S."/>
            <person name="Rhee S.K."/>
        </authorList>
    </citation>
    <scope>NUCLEOTIDE SEQUENCE [LARGE SCALE GENOMIC DNA]</scope>
    <source>
        <strain evidence="2 3">KCTC 23939</strain>
    </source>
</reference>
<organism evidence="2 3">
    <name type="scientific">Marinoscillum luteum</name>
    <dbReference type="NCBI Taxonomy" id="861051"/>
    <lineage>
        <taxon>Bacteria</taxon>
        <taxon>Pseudomonadati</taxon>
        <taxon>Bacteroidota</taxon>
        <taxon>Cytophagia</taxon>
        <taxon>Cytophagales</taxon>
        <taxon>Reichenbachiellaceae</taxon>
        <taxon>Marinoscillum</taxon>
    </lineage>
</organism>
<name>A0ABW7ND28_9BACT</name>
<sequence>MINRVVVDTNLWISFLITRKYSFLETLINSNKIKLLFSSELLTEFIEVAKRPKFKSYFDESDLDRILQFMKEFSELIEIQSDVHLCRDENDDFLINLCIDGHANYLLTGDHDLLSIGAINNTKIVSYGDFMEEMSLH</sequence>
<dbReference type="Gene3D" id="3.40.50.1010">
    <property type="entry name" value="5'-nuclease"/>
    <property type="match status" value="1"/>
</dbReference>
<dbReference type="SUPFAM" id="SSF88723">
    <property type="entry name" value="PIN domain-like"/>
    <property type="match status" value="1"/>
</dbReference>
<dbReference type="InterPro" id="IPR002716">
    <property type="entry name" value="PIN_dom"/>
</dbReference>
<keyword evidence="3" id="KW-1185">Reference proteome</keyword>
<proteinExistence type="predicted"/>
<dbReference type="InterPro" id="IPR002850">
    <property type="entry name" value="PIN_toxin-like"/>
</dbReference>
<dbReference type="RefSeq" id="WP_395418964.1">
    <property type="nucleotide sequence ID" value="NZ_JBIPKE010000020.1"/>
</dbReference>
<feature type="domain" description="PIN" evidence="1">
    <location>
        <begin position="3"/>
        <end position="115"/>
    </location>
</feature>
<accession>A0ABW7ND28</accession>
<gene>
    <name evidence="2" type="ORF">ACHKAR_18925</name>
</gene>
<evidence type="ECO:0000313" key="2">
    <source>
        <dbReference type="EMBL" id="MFH6985533.1"/>
    </source>
</evidence>
<evidence type="ECO:0000259" key="1">
    <source>
        <dbReference type="SMART" id="SM00670"/>
    </source>
</evidence>
<dbReference type="EMBL" id="JBIPKE010000020">
    <property type="protein sequence ID" value="MFH6985533.1"/>
    <property type="molecule type" value="Genomic_DNA"/>
</dbReference>
<dbReference type="PANTHER" id="PTHR34610">
    <property type="entry name" value="SSL7007 PROTEIN"/>
    <property type="match status" value="1"/>
</dbReference>
<dbReference type="InterPro" id="IPR029060">
    <property type="entry name" value="PIN-like_dom_sf"/>
</dbReference>